<evidence type="ECO:0000313" key="1">
    <source>
        <dbReference type="EMBL" id="CAH2245299.1"/>
    </source>
</evidence>
<dbReference type="EMBL" id="OW240913">
    <property type="protein sequence ID" value="CAH2245299.1"/>
    <property type="molecule type" value="Genomic_DNA"/>
</dbReference>
<proteinExistence type="predicted"/>
<keyword evidence="2" id="KW-1185">Reference proteome</keyword>
<evidence type="ECO:0000313" key="2">
    <source>
        <dbReference type="Proteomes" id="UP001295444"/>
    </source>
</evidence>
<protein>
    <submittedName>
        <fullName evidence="1">Uncharacterized protein</fullName>
    </submittedName>
</protein>
<dbReference type="PROSITE" id="PS51257">
    <property type="entry name" value="PROKAR_LIPOPROTEIN"/>
    <property type="match status" value="1"/>
</dbReference>
<accession>A0AAD1R8P8</accession>
<organism evidence="1 2">
    <name type="scientific">Pelobates cultripes</name>
    <name type="common">Western spadefoot toad</name>
    <dbReference type="NCBI Taxonomy" id="61616"/>
    <lineage>
        <taxon>Eukaryota</taxon>
        <taxon>Metazoa</taxon>
        <taxon>Chordata</taxon>
        <taxon>Craniata</taxon>
        <taxon>Vertebrata</taxon>
        <taxon>Euteleostomi</taxon>
        <taxon>Amphibia</taxon>
        <taxon>Batrachia</taxon>
        <taxon>Anura</taxon>
        <taxon>Pelobatoidea</taxon>
        <taxon>Pelobatidae</taxon>
        <taxon>Pelobates</taxon>
    </lineage>
</organism>
<dbReference type="AlphaFoldDB" id="A0AAD1R8P8"/>
<dbReference type="Proteomes" id="UP001295444">
    <property type="component" value="Chromosome 02"/>
</dbReference>
<name>A0AAD1R8P8_PELCU</name>
<reference evidence="1" key="1">
    <citation type="submission" date="2022-03" db="EMBL/GenBank/DDBJ databases">
        <authorList>
            <person name="Alioto T."/>
            <person name="Alioto T."/>
            <person name="Gomez Garrido J."/>
        </authorList>
    </citation>
    <scope>NUCLEOTIDE SEQUENCE</scope>
</reference>
<sequence>MSKKTNLYPITSDGCCIAHGTLMACLVIRPTISPLGMDCVPPIPIQSLLITVA</sequence>
<gene>
    <name evidence="1" type="ORF">PECUL_23A051383</name>
</gene>